<keyword evidence="2" id="KW-1185">Reference proteome</keyword>
<evidence type="ECO:0000313" key="2">
    <source>
        <dbReference type="Proteomes" id="UP000515158"/>
    </source>
</evidence>
<feature type="chain" id="PRO_5028085593" evidence="1">
    <location>
        <begin position="17"/>
        <end position="96"/>
    </location>
</feature>
<dbReference type="RefSeq" id="XP_034232207.1">
    <property type="nucleotide sequence ID" value="XM_034376316.1"/>
</dbReference>
<sequence>MKAVLLLVAMLALCAAGLPDGLAKGLPAEARRPYLPDDCPKECHINNIQPVCAAEFVSKYYARLKTFATSCEIRKYNCANGTRYVFLFNGGCPREG</sequence>
<dbReference type="Proteomes" id="UP000515158">
    <property type="component" value="Unplaced"/>
</dbReference>
<reference evidence="3" key="1">
    <citation type="submission" date="2025-08" db="UniProtKB">
        <authorList>
            <consortium name="RefSeq"/>
        </authorList>
    </citation>
    <scope>IDENTIFICATION</scope>
    <source>
        <tissue evidence="3">Total insect</tissue>
    </source>
</reference>
<dbReference type="KEGG" id="tpal:117640083"/>
<protein>
    <submittedName>
        <fullName evidence="3">Uncharacterized protein LOC117640083</fullName>
    </submittedName>
</protein>
<organism evidence="3">
    <name type="scientific">Thrips palmi</name>
    <name type="common">Melon thrips</name>
    <dbReference type="NCBI Taxonomy" id="161013"/>
    <lineage>
        <taxon>Eukaryota</taxon>
        <taxon>Metazoa</taxon>
        <taxon>Ecdysozoa</taxon>
        <taxon>Arthropoda</taxon>
        <taxon>Hexapoda</taxon>
        <taxon>Insecta</taxon>
        <taxon>Pterygota</taxon>
        <taxon>Neoptera</taxon>
        <taxon>Paraneoptera</taxon>
        <taxon>Thysanoptera</taxon>
        <taxon>Terebrantia</taxon>
        <taxon>Thripoidea</taxon>
        <taxon>Thripidae</taxon>
        <taxon>Thrips</taxon>
    </lineage>
</organism>
<dbReference type="GeneID" id="117640083"/>
<accession>A0A6P8YEF4</accession>
<proteinExistence type="predicted"/>
<dbReference type="Gene3D" id="3.30.60.30">
    <property type="match status" value="1"/>
</dbReference>
<dbReference type="InParanoid" id="A0A6P8YEF4"/>
<gene>
    <name evidence="3" type="primary">LOC117640083</name>
</gene>
<evidence type="ECO:0000313" key="3">
    <source>
        <dbReference type="RefSeq" id="XP_034232207.1"/>
    </source>
</evidence>
<dbReference type="AlphaFoldDB" id="A0A6P8YEF4"/>
<evidence type="ECO:0000256" key="1">
    <source>
        <dbReference type="SAM" id="SignalP"/>
    </source>
</evidence>
<keyword evidence="1" id="KW-0732">Signal</keyword>
<name>A0A6P8YEF4_THRPL</name>
<feature type="signal peptide" evidence="1">
    <location>
        <begin position="1"/>
        <end position="16"/>
    </location>
</feature>